<proteinExistence type="predicted"/>
<sequence length="545" mass="60816">MTARLIALSCFCRRHHVAVGTLVLAIAYLLADVGWRETGKAALVYALGAYALSAPWLPASAALLLTGLWRLAFVADLGVRSLLLAVYHTRPDTVLVVDAVANTTSEESAEFLMQYWRLLLLYGAGALLLGLLLTLIDRRYPRAHLPSPVSAVVVALLFAGLHFNPTFRKSNPLYFWPSQLAQVQAFQQNIERLRADRERAQASLPDWAPVYTGAQARHTVGIVIGESTTRWNWQLYGYSRATTPELSHAAASDPRLSVFRDVIAATSGTVSSFRYMLTPLALDEPLDDEAAPSVLMLARAAGYKVFWISNQHDRYINPRFAEEADVQKLLNVGGKRGDRRLDEALIPEWQAALRDPAPRKLIIAHLLGAHPHYELRYPKAYSHYVGVQDEVSRKLADQGRMPWIRVQRDQYDNAMRYQDHVIATLLRDFQRQAGTSAAFLFTSDHGQDVGHMRNFAGHSTDMPGMVVPLLLWRNDAPPATPALQMRAFQNDVLDWTLLDLLDVQTRRDRPELSLIDPAFAPRVRRVQSGNAAPGATDPEDLPVVP</sequence>
<feature type="region of interest" description="Disordered" evidence="7">
    <location>
        <begin position="525"/>
        <end position="545"/>
    </location>
</feature>
<evidence type="ECO:0000313" key="10">
    <source>
        <dbReference type="EMBL" id="SHH34544.1"/>
    </source>
</evidence>
<feature type="transmembrane region" description="Helical" evidence="8">
    <location>
        <begin position="12"/>
        <end position="31"/>
    </location>
</feature>
<protein>
    <submittedName>
        <fullName evidence="10">Heptose-I-phosphate ethanolaminephosphotransferase</fullName>
    </submittedName>
</protein>
<evidence type="ECO:0000256" key="7">
    <source>
        <dbReference type="SAM" id="MobiDB-lite"/>
    </source>
</evidence>
<reference evidence="10 11" key="1">
    <citation type="submission" date="2016-11" db="EMBL/GenBank/DDBJ databases">
        <authorList>
            <person name="Jaros S."/>
            <person name="Januszkiewicz K."/>
            <person name="Wedrychowicz H."/>
        </authorList>
    </citation>
    <scope>NUCLEOTIDE SEQUENCE [LARGE SCALE GENOMIC DNA]</scope>
    <source>
        <strain evidence="10 11">CGMCC 1.7049</strain>
    </source>
</reference>
<dbReference type="Proteomes" id="UP000199758">
    <property type="component" value="Unassembled WGS sequence"/>
</dbReference>
<evidence type="ECO:0000259" key="9">
    <source>
        <dbReference type="Pfam" id="PF00884"/>
    </source>
</evidence>
<dbReference type="InterPro" id="IPR058130">
    <property type="entry name" value="PEA_transf_C"/>
</dbReference>
<evidence type="ECO:0000256" key="5">
    <source>
        <dbReference type="ARBA" id="ARBA00022989"/>
    </source>
</evidence>
<evidence type="ECO:0000256" key="3">
    <source>
        <dbReference type="ARBA" id="ARBA00022679"/>
    </source>
</evidence>
<evidence type="ECO:0000256" key="2">
    <source>
        <dbReference type="ARBA" id="ARBA00022475"/>
    </source>
</evidence>
<keyword evidence="5 8" id="KW-1133">Transmembrane helix</keyword>
<dbReference type="PANTHER" id="PTHR30443:SF2">
    <property type="entry name" value="PHOSPHOETHANOLAMINE TRANSFERASE EPTC"/>
    <property type="match status" value="1"/>
</dbReference>
<evidence type="ECO:0000256" key="8">
    <source>
        <dbReference type="SAM" id="Phobius"/>
    </source>
</evidence>
<evidence type="ECO:0000256" key="1">
    <source>
        <dbReference type="ARBA" id="ARBA00004651"/>
    </source>
</evidence>
<dbReference type="GO" id="GO:0009244">
    <property type="term" value="P:lipopolysaccharide core region biosynthetic process"/>
    <property type="evidence" value="ECO:0007669"/>
    <property type="project" value="TreeGrafter"/>
</dbReference>
<dbReference type="AlphaFoldDB" id="A0A1M5S7T0"/>
<dbReference type="InterPro" id="IPR040423">
    <property type="entry name" value="PEA_transferase"/>
</dbReference>
<feature type="transmembrane region" description="Helical" evidence="8">
    <location>
        <begin position="115"/>
        <end position="136"/>
    </location>
</feature>
<name>A0A1M5S7T0_9GAMM</name>
<evidence type="ECO:0000313" key="11">
    <source>
        <dbReference type="Proteomes" id="UP000199758"/>
    </source>
</evidence>
<dbReference type="GO" id="GO:0016776">
    <property type="term" value="F:phosphotransferase activity, phosphate group as acceptor"/>
    <property type="evidence" value="ECO:0007669"/>
    <property type="project" value="TreeGrafter"/>
</dbReference>
<organism evidence="10 11">
    <name type="scientific">Hydrocarboniphaga daqingensis</name>
    <dbReference type="NCBI Taxonomy" id="490188"/>
    <lineage>
        <taxon>Bacteria</taxon>
        <taxon>Pseudomonadati</taxon>
        <taxon>Pseudomonadota</taxon>
        <taxon>Gammaproteobacteria</taxon>
        <taxon>Nevskiales</taxon>
        <taxon>Nevskiaceae</taxon>
        <taxon>Hydrocarboniphaga</taxon>
    </lineage>
</organism>
<evidence type="ECO:0000256" key="6">
    <source>
        <dbReference type="ARBA" id="ARBA00023136"/>
    </source>
</evidence>
<comment type="subcellular location">
    <subcellularLocation>
        <location evidence="1">Cell membrane</location>
        <topology evidence="1">Multi-pass membrane protein</topology>
    </subcellularLocation>
</comment>
<dbReference type="Pfam" id="PF00884">
    <property type="entry name" value="Sulfatase"/>
    <property type="match status" value="1"/>
</dbReference>
<keyword evidence="6 8" id="KW-0472">Membrane</keyword>
<dbReference type="InterPro" id="IPR000917">
    <property type="entry name" value="Sulfatase_N"/>
</dbReference>
<evidence type="ECO:0000256" key="4">
    <source>
        <dbReference type="ARBA" id="ARBA00022692"/>
    </source>
</evidence>
<feature type="transmembrane region" description="Helical" evidence="8">
    <location>
        <begin position="143"/>
        <end position="163"/>
    </location>
</feature>
<gene>
    <name evidence="10" type="ORF">SAMN04488068_0005</name>
</gene>
<dbReference type="CDD" id="cd16017">
    <property type="entry name" value="LptA"/>
    <property type="match status" value="1"/>
</dbReference>
<dbReference type="STRING" id="490188.SAMN04488068_0005"/>
<dbReference type="RefSeq" id="WP_072899564.1">
    <property type="nucleotide sequence ID" value="NZ_FQWZ01000010.1"/>
</dbReference>
<dbReference type="InterPro" id="IPR017850">
    <property type="entry name" value="Alkaline_phosphatase_core_sf"/>
</dbReference>
<keyword evidence="3 10" id="KW-0808">Transferase</keyword>
<dbReference type="SUPFAM" id="SSF53649">
    <property type="entry name" value="Alkaline phosphatase-like"/>
    <property type="match status" value="1"/>
</dbReference>
<keyword evidence="4 8" id="KW-0812">Transmembrane</keyword>
<keyword evidence="11" id="KW-1185">Reference proteome</keyword>
<feature type="transmembrane region" description="Helical" evidence="8">
    <location>
        <begin position="43"/>
        <end position="64"/>
    </location>
</feature>
<feature type="domain" description="Sulfatase N-terminal" evidence="9">
    <location>
        <begin position="222"/>
        <end position="501"/>
    </location>
</feature>
<dbReference type="GO" id="GO:0005886">
    <property type="term" value="C:plasma membrane"/>
    <property type="evidence" value="ECO:0007669"/>
    <property type="project" value="UniProtKB-SubCell"/>
</dbReference>
<accession>A0A1M5S7T0</accession>
<dbReference type="OrthoDB" id="9786870at2"/>
<dbReference type="EMBL" id="FQWZ01000010">
    <property type="protein sequence ID" value="SHH34544.1"/>
    <property type="molecule type" value="Genomic_DNA"/>
</dbReference>
<dbReference type="Gene3D" id="3.40.720.10">
    <property type="entry name" value="Alkaline Phosphatase, subunit A"/>
    <property type="match status" value="1"/>
</dbReference>
<keyword evidence="2" id="KW-1003">Cell membrane</keyword>
<dbReference type="PANTHER" id="PTHR30443">
    <property type="entry name" value="INNER MEMBRANE PROTEIN"/>
    <property type="match status" value="1"/>
</dbReference>